<protein>
    <submittedName>
        <fullName evidence="3">Putative endo-1,4-beta-xylanase</fullName>
    </submittedName>
</protein>
<feature type="region of interest" description="Disordered" evidence="1">
    <location>
        <begin position="63"/>
        <end position="87"/>
    </location>
</feature>
<feature type="chain" id="PRO_5013130854" evidence="2">
    <location>
        <begin position="16"/>
        <end position="87"/>
    </location>
</feature>
<feature type="signal peptide" evidence="2">
    <location>
        <begin position="1"/>
        <end position="15"/>
    </location>
</feature>
<keyword evidence="2" id="KW-0732">Signal</keyword>
<dbReference type="AlphaFoldDB" id="A0A0L7KTT5"/>
<keyword evidence="3" id="KW-0119">Carbohydrate metabolism</keyword>
<keyword evidence="3" id="KW-0378">Hydrolase</keyword>
<dbReference type="GO" id="GO:0016798">
    <property type="term" value="F:hydrolase activity, acting on glycosyl bonds"/>
    <property type="evidence" value="ECO:0007669"/>
    <property type="project" value="UniProtKB-KW"/>
</dbReference>
<evidence type="ECO:0000313" key="4">
    <source>
        <dbReference type="Proteomes" id="UP000037510"/>
    </source>
</evidence>
<keyword evidence="4" id="KW-1185">Reference proteome</keyword>
<dbReference type="GO" id="GO:0045493">
    <property type="term" value="P:xylan catabolic process"/>
    <property type="evidence" value="ECO:0007669"/>
    <property type="project" value="UniProtKB-KW"/>
</dbReference>
<evidence type="ECO:0000313" key="3">
    <source>
        <dbReference type="EMBL" id="KOB66459.1"/>
    </source>
</evidence>
<gene>
    <name evidence="3" type="ORF">OBRU01_21194</name>
</gene>
<accession>A0A0L7KTT5</accession>
<organism evidence="3 4">
    <name type="scientific">Operophtera brumata</name>
    <name type="common">Winter moth</name>
    <name type="synonym">Phalaena brumata</name>
    <dbReference type="NCBI Taxonomy" id="104452"/>
    <lineage>
        <taxon>Eukaryota</taxon>
        <taxon>Metazoa</taxon>
        <taxon>Ecdysozoa</taxon>
        <taxon>Arthropoda</taxon>
        <taxon>Hexapoda</taxon>
        <taxon>Insecta</taxon>
        <taxon>Pterygota</taxon>
        <taxon>Neoptera</taxon>
        <taxon>Endopterygota</taxon>
        <taxon>Lepidoptera</taxon>
        <taxon>Glossata</taxon>
        <taxon>Ditrysia</taxon>
        <taxon>Geometroidea</taxon>
        <taxon>Geometridae</taxon>
        <taxon>Larentiinae</taxon>
        <taxon>Operophtera</taxon>
    </lineage>
</organism>
<reference evidence="3 4" key="1">
    <citation type="journal article" date="2015" name="Genome Biol. Evol.">
        <title>The genome of winter moth (Operophtera brumata) provides a genomic perspective on sexual dimorphism and phenology.</title>
        <authorList>
            <person name="Derks M.F."/>
            <person name="Smit S."/>
            <person name="Salis L."/>
            <person name="Schijlen E."/>
            <person name="Bossers A."/>
            <person name="Mateman C."/>
            <person name="Pijl A.S."/>
            <person name="de Ridder D."/>
            <person name="Groenen M.A."/>
            <person name="Visser M.E."/>
            <person name="Megens H.J."/>
        </authorList>
    </citation>
    <scope>NUCLEOTIDE SEQUENCE [LARGE SCALE GENOMIC DNA]</scope>
    <source>
        <strain evidence="3">WM2013NL</strain>
        <tissue evidence="3">Head and thorax</tissue>
    </source>
</reference>
<evidence type="ECO:0000256" key="1">
    <source>
        <dbReference type="SAM" id="MobiDB-lite"/>
    </source>
</evidence>
<dbReference type="EMBL" id="JTDY01005937">
    <property type="protein sequence ID" value="KOB66459.1"/>
    <property type="molecule type" value="Genomic_DNA"/>
</dbReference>
<proteinExistence type="predicted"/>
<dbReference type="Proteomes" id="UP000037510">
    <property type="component" value="Unassembled WGS sequence"/>
</dbReference>
<evidence type="ECO:0000256" key="2">
    <source>
        <dbReference type="SAM" id="SignalP"/>
    </source>
</evidence>
<comment type="caution">
    <text evidence="3">The sequence shown here is derived from an EMBL/GenBank/DDBJ whole genome shotgun (WGS) entry which is preliminary data.</text>
</comment>
<keyword evidence="3" id="KW-0858">Xylan degradation</keyword>
<feature type="non-terminal residue" evidence="3">
    <location>
        <position position="87"/>
    </location>
</feature>
<keyword evidence="3" id="KW-0624">Polysaccharide degradation</keyword>
<sequence>MFLLVCSVWADHVSGRADCCDEVVGHESYNTGISRSETCCRTGGRGSRPERWVPCPAGGASVLEGGDSGATAPEPTAELGGGALGQR</sequence>
<name>A0A0L7KTT5_OPEBR</name>
<keyword evidence="3" id="KW-0326">Glycosidase</keyword>